<dbReference type="STRING" id="37653.A0A0L8FI67"/>
<protein>
    <recommendedName>
        <fullName evidence="4">Retinol dehydrogenase 12</fullName>
    </recommendedName>
</protein>
<evidence type="ECO:0008006" key="4">
    <source>
        <dbReference type="Google" id="ProtNLM"/>
    </source>
</evidence>
<dbReference type="GO" id="GO:0016491">
    <property type="term" value="F:oxidoreductase activity"/>
    <property type="evidence" value="ECO:0007669"/>
    <property type="project" value="UniProtKB-KW"/>
</dbReference>
<dbReference type="OMA" id="NIYMALE"/>
<keyword evidence="1" id="KW-0560">Oxidoreductase</keyword>
<feature type="compositionally biased region" description="Polar residues" evidence="2">
    <location>
        <begin position="42"/>
        <end position="52"/>
    </location>
</feature>
<dbReference type="SUPFAM" id="SSF51735">
    <property type="entry name" value="NAD(P)-binding Rossmann-fold domains"/>
    <property type="match status" value="1"/>
</dbReference>
<dbReference type="PANTHER" id="PTHR43157:SF31">
    <property type="entry name" value="PHOSPHATIDYLINOSITOL-GLYCAN BIOSYNTHESIS CLASS F PROTEIN"/>
    <property type="match status" value="1"/>
</dbReference>
<dbReference type="Gene3D" id="3.40.50.720">
    <property type="entry name" value="NAD(P)-binding Rossmann-like Domain"/>
    <property type="match status" value="1"/>
</dbReference>
<sequence>MITFNGNNTYNKANNISRIGINDRTIEKAAKRTSRTTATTSGNSGIGRSTATELSKRGARVILACRDMKKGDAVARAIRKKTMNPNVFCMRLDLSSLHSVKEFAEEFCYNEPQLHVLINNAAYMGPKSTTSDHIEKSFGVNYLGHFYLTKLLVDKLHKNAPSRIINVISDSYQSGKLDFNDLAMHESYGIYRAYARSKMALAILTLELHRRYYSEVIWTFAVHPGAVNTDLLRNWPGMTGNFLRVMSRVLFKTPEQGCQTIVYCAVADKVRDHAGKLFINHQAVNYVKRVRDWDMARRLWNVSLHLIGCDDEIEPEQVEEAIHGADTAKEE</sequence>
<name>A0A0L8FI67_OCTBM</name>
<dbReference type="CDD" id="cd05327">
    <property type="entry name" value="retinol-DH_like_SDR_c_like"/>
    <property type="match status" value="1"/>
</dbReference>
<dbReference type="Pfam" id="PF00106">
    <property type="entry name" value="adh_short"/>
    <property type="match status" value="1"/>
</dbReference>
<gene>
    <name evidence="3" type="ORF">OCBIM_22019530mg</name>
</gene>
<dbReference type="AlphaFoldDB" id="A0A0L8FI67"/>
<dbReference type="PRINTS" id="PR00081">
    <property type="entry name" value="GDHRDH"/>
</dbReference>
<evidence type="ECO:0000256" key="2">
    <source>
        <dbReference type="SAM" id="MobiDB-lite"/>
    </source>
</evidence>
<feature type="region of interest" description="Disordered" evidence="2">
    <location>
        <begin position="30"/>
        <end position="52"/>
    </location>
</feature>
<evidence type="ECO:0000313" key="3">
    <source>
        <dbReference type="EMBL" id="KOF63317.1"/>
    </source>
</evidence>
<dbReference type="PANTHER" id="PTHR43157">
    <property type="entry name" value="PHOSPHATIDYLINOSITOL-GLYCAN BIOSYNTHESIS CLASS F PROTEIN-RELATED"/>
    <property type="match status" value="1"/>
</dbReference>
<reference evidence="3" key="1">
    <citation type="submission" date="2015-07" db="EMBL/GenBank/DDBJ databases">
        <title>MeaNS - Measles Nucleotide Surveillance Program.</title>
        <authorList>
            <person name="Tran T."/>
            <person name="Druce J."/>
        </authorList>
    </citation>
    <scope>NUCLEOTIDE SEQUENCE</scope>
    <source>
        <strain evidence="3">UCB-OBI-ISO-001</strain>
        <tissue evidence="3">Gonad</tissue>
    </source>
</reference>
<dbReference type="InterPro" id="IPR036291">
    <property type="entry name" value="NAD(P)-bd_dom_sf"/>
</dbReference>
<accession>A0A0L8FI67</accession>
<organism evidence="3">
    <name type="scientific">Octopus bimaculoides</name>
    <name type="common">California two-spotted octopus</name>
    <dbReference type="NCBI Taxonomy" id="37653"/>
    <lineage>
        <taxon>Eukaryota</taxon>
        <taxon>Metazoa</taxon>
        <taxon>Spiralia</taxon>
        <taxon>Lophotrochozoa</taxon>
        <taxon>Mollusca</taxon>
        <taxon>Cephalopoda</taxon>
        <taxon>Coleoidea</taxon>
        <taxon>Octopodiformes</taxon>
        <taxon>Octopoda</taxon>
        <taxon>Incirrata</taxon>
        <taxon>Octopodidae</taxon>
        <taxon>Octopus</taxon>
    </lineage>
</organism>
<dbReference type="OrthoDB" id="191139at2759"/>
<evidence type="ECO:0000256" key="1">
    <source>
        <dbReference type="ARBA" id="ARBA00023002"/>
    </source>
</evidence>
<dbReference type="InterPro" id="IPR002347">
    <property type="entry name" value="SDR_fam"/>
</dbReference>
<dbReference type="EMBL" id="KQ431198">
    <property type="protein sequence ID" value="KOF63317.1"/>
    <property type="molecule type" value="Genomic_DNA"/>
</dbReference>
<proteinExistence type="predicted"/>